<dbReference type="AlphaFoldDB" id="W2K2D6"/>
<reference evidence="2" key="1">
    <citation type="submission" date="2013-11" db="EMBL/GenBank/DDBJ databases">
        <title>The Genome Sequence of Phytophthora parasitica CHvinca01.</title>
        <authorList>
            <consortium name="The Broad Institute Genomics Platform"/>
            <person name="Russ C."/>
            <person name="Tyler B."/>
            <person name="Panabieres F."/>
            <person name="Shan W."/>
            <person name="Tripathy S."/>
            <person name="Grunwald N."/>
            <person name="Machado M."/>
            <person name="Johnson C.S."/>
            <person name="Arredondo F."/>
            <person name="Hong C."/>
            <person name="Coffey M."/>
            <person name="Young S.K."/>
            <person name="Zeng Q."/>
            <person name="Gargeya S."/>
            <person name="Fitzgerald M."/>
            <person name="Abouelleil A."/>
            <person name="Alvarado L."/>
            <person name="Chapman S.B."/>
            <person name="Gainer-Dewar J."/>
            <person name="Goldberg J."/>
            <person name="Griggs A."/>
            <person name="Gujja S."/>
            <person name="Hansen M."/>
            <person name="Howarth C."/>
            <person name="Imamovic A."/>
            <person name="Ireland A."/>
            <person name="Larimer J."/>
            <person name="McCowan C."/>
            <person name="Murphy C."/>
            <person name="Pearson M."/>
            <person name="Poon T.W."/>
            <person name="Priest M."/>
            <person name="Roberts A."/>
            <person name="Saif S."/>
            <person name="Shea T."/>
            <person name="Sykes S."/>
            <person name="Wortman J."/>
            <person name="Nusbaum C."/>
            <person name="Birren B."/>
        </authorList>
    </citation>
    <scope>NUCLEOTIDE SEQUENCE [LARGE SCALE GENOMIC DNA]</scope>
    <source>
        <strain evidence="2">CHvinca01</strain>
    </source>
</reference>
<gene>
    <name evidence="1" type="ORF">L916_20122</name>
    <name evidence="2" type="ORF">L917_19991</name>
</gene>
<reference evidence="1" key="2">
    <citation type="submission" date="2013-11" db="EMBL/GenBank/DDBJ databases">
        <title>The Genome Sequence of Phytophthora parasitica CJ05E6.</title>
        <authorList>
            <consortium name="The Broad Institute Genomics Platform"/>
            <person name="Russ C."/>
            <person name="Tyler B."/>
            <person name="Panabieres F."/>
            <person name="Shan W."/>
            <person name="Tripathy S."/>
            <person name="Grunwald N."/>
            <person name="Machado M."/>
            <person name="Johnson C.S."/>
            <person name="Arredondo F."/>
            <person name="Hong C."/>
            <person name="Coffey M."/>
            <person name="Young S.K."/>
            <person name="Zeng Q."/>
            <person name="Gargeya S."/>
            <person name="Fitzgerald M."/>
            <person name="Abouelleil A."/>
            <person name="Alvarado L."/>
            <person name="Chapman S.B."/>
            <person name="Gainer-Dewar J."/>
            <person name="Goldberg J."/>
            <person name="Griggs A."/>
            <person name="Gujja S."/>
            <person name="Hansen M."/>
            <person name="Howarth C."/>
            <person name="Imamovic A."/>
            <person name="Ireland A."/>
            <person name="Larimer J."/>
            <person name="McCowan C."/>
            <person name="Murphy C."/>
            <person name="Pearson M."/>
            <person name="Poon T.W."/>
            <person name="Priest M."/>
            <person name="Roberts A."/>
            <person name="Saif S."/>
            <person name="Shea T."/>
            <person name="Sykes S."/>
            <person name="Wortman J."/>
            <person name="Nusbaum C."/>
            <person name="Birren B."/>
        </authorList>
    </citation>
    <scope>NUCLEOTIDE SEQUENCE [LARGE SCALE GENOMIC DNA]</scope>
    <source>
        <strain evidence="1">CJ05E6</strain>
    </source>
</reference>
<dbReference type="Proteomes" id="UP000054423">
    <property type="component" value="Unassembled WGS sequence"/>
</dbReference>
<evidence type="ECO:0000313" key="2">
    <source>
        <dbReference type="EMBL" id="ETL79351.1"/>
    </source>
</evidence>
<dbReference type="EMBL" id="KI676324">
    <property type="protein sequence ID" value="ETL26140.1"/>
    <property type="molecule type" value="Genomic_DNA"/>
</dbReference>
<dbReference type="EMBL" id="KI683055">
    <property type="protein sequence ID" value="ETL79351.1"/>
    <property type="molecule type" value="Genomic_DNA"/>
</dbReference>
<proteinExistence type="predicted"/>
<sequence length="40" mass="4419">MYTLRVALRPVIALDYQFSTGPSGLRLNGGVLHIELFAQT</sequence>
<protein>
    <submittedName>
        <fullName evidence="2">Uncharacterized protein</fullName>
    </submittedName>
</protein>
<evidence type="ECO:0000313" key="1">
    <source>
        <dbReference type="EMBL" id="ETL26140.1"/>
    </source>
</evidence>
<organism evidence="2">
    <name type="scientific">Phytophthora nicotianae</name>
    <name type="common">Potato buckeye rot agent</name>
    <name type="synonym">Phytophthora parasitica</name>
    <dbReference type="NCBI Taxonomy" id="4792"/>
    <lineage>
        <taxon>Eukaryota</taxon>
        <taxon>Sar</taxon>
        <taxon>Stramenopiles</taxon>
        <taxon>Oomycota</taxon>
        <taxon>Peronosporomycetes</taxon>
        <taxon>Peronosporales</taxon>
        <taxon>Peronosporaceae</taxon>
        <taxon>Phytophthora</taxon>
    </lineage>
</organism>
<accession>W2K2D6</accession>
<dbReference type="Proteomes" id="UP000053864">
    <property type="component" value="Unassembled WGS sequence"/>
</dbReference>
<name>W2K2D6_PHYNI</name>